<reference evidence="1" key="1">
    <citation type="journal article" date="2023" name="G3 (Bethesda)">
        <title>A reference genome for the long-term kleptoplast-retaining sea slug Elysia crispata morphotype clarki.</title>
        <authorList>
            <person name="Eastman K.E."/>
            <person name="Pendleton A.L."/>
            <person name="Shaikh M.A."/>
            <person name="Suttiyut T."/>
            <person name="Ogas R."/>
            <person name="Tomko P."/>
            <person name="Gavelis G."/>
            <person name="Widhalm J.R."/>
            <person name="Wisecaver J.H."/>
        </authorList>
    </citation>
    <scope>NUCLEOTIDE SEQUENCE</scope>
    <source>
        <strain evidence="1">ECLA1</strain>
    </source>
</reference>
<sequence length="149" mass="17070">MTNPDDIRRYQLKIGLMGRTFPVTFISRASESVVNVWRCEEWSTNTTSDAQEFFKKENLLVHSPFHELSIAVRLGSSVDTCVPYPQALSTPLSYSTGQRRMTHPGHQSYQTVYKPQAILTGRSKASHLKKYKLHKFPLTSIVWTSCDIY</sequence>
<dbReference type="Proteomes" id="UP001283361">
    <property type="component" value="Unassembled WGS sequence"/>
</dbReference>
<proteinExistence type="predicted"/>
<gene>
    <name evidence="1" type="ORF">RRG08_059045</name>
</gene>
<dbReference type="AlphaFoldDB" id="A0AAE1DF06"/>
<dbReference type="EMBL" id="JAWDGP010004147">
    <property type="protein sequence ID" value="KAK3767475.1"/>
    <property type="molecule type" value="Genomic_DNA"/>
</dbReference>
<comment type="caution">
    <text evidence="1">The sequence shown here is derived from an EMBL/GenBank/DDBJ whole genome shotgun (WGS) entry which is preliminary data.</text>
</comment>
<keyword evidence="2" id="KW-1185">Reference proteome</keyword>
<organism evidence="1 2">
    <name type="scientific">Elysia crispata</name>
    <name type="common">lettuce slug</name>
    <dbReference type="NCBI Taxonomy" id="231223"/>
    <lineage>
        <taxon>Eukaryota</taxon>
        <taxon>Metazoa</taxon>
        <taxon>Spiralia</taxon>
        <taxon>Lophotrochozoa</taxon>
        <taxon>Mollusca</taxon>
        <taxon>Gastropoda</taxon>
        <taxon>Heterobranchia</taxon>
        <taxon>Euthyneura</taxon>
        <taxon>Panpulmonata</taxon>
        <taxon>Sacoglossa</taxon>
        <taxon>Placobranchoidea</taxon>
        <taxon>Plakobranchidae</taxon>
        <taxon>Elysia</taxon>
    </lineage>
</organism>
<evidence type="ECO:0000313" key="1">
    <source>
        <dbReference type="EMBL" id="KAK3767475.1"/>
    </source>
</evidence>
<protein>
    <submittedName>
        <fullName evidence="1">Uncharacterized protein</fullName>
    </submittedName>
</protein>
<name>A0AAE1DF06_9GAST</name>
<evidence type="ECO:0000313" key="2">
    <source>
        <dbReference type="Proteomes" id="UP001283361"/>
    </source>
</evidence>
<accession>A0AAE1DF06</accession>